<organism evidence="2 3">
    <name type="scientific">Kwoniella newhampshirensis</name>
    <dbReference type="NCBI Taxonomy" id="1651941"/>
    <lineage>
        <taxon>Eukaryota</taxon>
        <taxon>Fungi</taxon>
        <taxon>Dikarya</taxon>
        <taxon>Basidiomycota</taxon>
        <taxon>Agaricomycotina</taxon>
        <taxon>Tremellomycetes</taxon>
        <taxon>Tremellales</taxon>
        <taxon>Cryptococcaceae</taxon>
        <taxon>Kwoniella</taxon>
    </lineage>
</organism>
<dbReference type="EMBL" id="JBCAWK010000010">
    <property type="protein sequence ID" value="KAK8847398.1"/>
    <property type="molecule type" value="Genomic_DNA"/>
</dbReference>
<dbReference type="Proteomes" id="UP001388673">
    <property type="component" value="Unassembled WGS sequence"/>
</dbReference>
<dbReference type="KEGG" id="kne:92182514"/>
<dbReference type="GeneID" id="92182514"/>
<evidence type="ECO:0000256" key="1">
    <source>
        <dbReference type="SAM" id="MobiDB-lite"/>
    </source>
</evidence>
<comment type="caution">
    <text evidence="2">The sequence shown here is derived from an EMBL/GenBank/DDBJ whole genome shotgun (WGS) entry which is preliminary data.</text>
</comment>
<keyword evidence="3" id="KW-1185">Reference proteome</keyword>
<feature type="region of interest" description="Disordered" evidence="1">
    <location>
        <begin position="63"/>
        <end position="122"/>
    </location>
</feature>
<proteinExistence type="predicted"/>
<gene>
    <name evidence="2" type="ORF">IAR55_005256</name>
</gene>
<dbReference type="AlphaFoldDB" id="A0AAW0YYY1"/>
<protein>
    <submittedName>
        <fullName evidence="2">Uncharacterized protein</fullName>
    </submittedName>
</protein>
<sequence length="338" mass="39015">MVVEPAPNQHVHVVGRESDVSQHVGGTPSRLCVLLSNSVGNFIQLSFYENFLRFQRQYEKDKRQYEKDKEEAKRQYEKDKEEAKQVRRQYEIDKEEAKRQYEKDKEEAKEASTEERASDWAEWEAATRESKDLRSLLRMQDTLEKQVTDLRSDVTSISDEETGHYGPLYQAAIVKYLVTVCGQTRLTTGHAPHDHLSYLDVKQTAETALSSTQYKNLVHENPSARKVINTKTLTEILNAVDITRRASVAHSEDETVLLSWAFRLERALVKESGWNDESDMSRPETSRIAGMIVQWLVLSIGYAKANEIIELLNVDRRAAYRIPKAQLDYHRKLLGWSP</sequence>
<name>A0AAW0YYY1_9TREE</name>
<evidence type="ECO:0000313" key="3">
    <source>
        <dbReference type="Proteomes" id="UP001388673"/>
    </source>
</evidence>
<evidence type="ECO:0000313" key="2">
    <source>
        <dbReference type="EMBL" id="KAK8847398.1"/>
    </source>
</evidence>
<accession>A0AAW0YYY1</accession>
<reference evidence="2 3" key="1">
    <citation type="journal article" date="2024" name="bioRxiv">
        <title>Comparative genomics of Cryptococcus and Kwoniella reveals pathogenesis evolution and contrasting karyotype dynamics via intercentromeric recombination or chromosome fusion.</title>
        <authorList>
            <person name="Coelho M.A."/>
            <person name="David-Palma M."/>
            <person name="Shea T."/>
            <person name="Bowers K."/>
            <person name="McGinley-Smith S."/>
            <person name="Mohammad A.W."/>
            <person name="Gnirke A."/>
            <person name="Yurkov A.M."/>
            <person name="Nowrousian M."/>
            <person name="Sun S."/>
            <person name="Cuomo C.A."/>
            <person name="Heitman J."/>
        </authorList>
    </citation>
    <scope>NUCLEOTIDE SEQUENCE [LARGE SCALE GENOMIC DNA]</scope>
    <source>
        <strain evidence="2 3">CBS 13917</strain>
    </source>
</reference>
<dbReference type="RefSeq" id="XP_066800916.1">
    <property type="nucleotide sequence ID" value="XM_066948348.1"/>
</dbReference>